<dbReference type="Proteomes" id="UP001244552">
    <property type="component" value="Unassembled WGS sequence"/>
</dbReference>
<keyword evidence="2" id="KW-0238">DNA-binding</keyword>
<keyword evidence="3" id="KW-1185">Reference proteome</keyword>
<reference evidence="2 3" key="1">
    <citation type="submission" date="2023-07" db="EMBL/GenBank/DDBJ databases">
        <title>Genomic Encyclopedia of Type Strains, Phase IV (KMG-IV): sequencing the most valuable type-strain genomes for metagenomic binning, comparative biology and taxonomic classification.</title>
        <authorList>
            <person name="Goeker M."/>
        </authorList>
    </citation>
    <scope>NUCLEOTIDE SEQUENCE [LARGE SCALE GENOMIC DNA]</scope>
    <source>
        <strain evidence="2 3">DSM 19922</strain>
    </source>
</reference>
<name>A0ABU0MCS7_9PROT</name>
<feature type="domain" description="Ribbon-helix-helix" evidence="1">
    <location>
        <begin position="26"/>
        <end position="89"/>
    </location>
</feature>
<organism evidence="2 3">
    <name type="scientific">Azospirillum picis</name>
    <dbReference type="NCBI Taxonomy" id="488438"/>
    <lineage>
        <taxon>Bacteria</taxon>
        <taxon>Pseudomonadati</taxon>
        <taxon>Pseudomonadota</taxon>
        <taxon>Alphaproteobacteria</taxon>
        <taxon>Rhodospirillales</taxon>
        <taxon>Azospirillaceae</taxon>
        <taxon>Azospirillum</taxon>
    </lineage>
</organism>
<dbReference type="EMBL" id="JAUSVU010000001">
    <property type="protein sequence ID" value="MDQ0531235.1"/>
    <property type="molecule type" value="Genomic_DNA"/>
</dbReference>
<accession>A0ABU0MCS7</accession>
<evidence type="ECO:0000313" key="3">
    <source>
        <dbReference type="Proteomes" id="UP001244552"/>
    </source>
</evidence>
<evidence type="ECO:0000313" key="2">
    <source>
        <dbReference type="EMBL" id="MDQ0531235.1"/>
    </source>
</evidence>
<gene>
    <name evidence="2" type="ORF">QO018_000067</name>
</gene>
<dbReference type="InterPro" id="IPR038268">
    <property type="entry name" value="RHH_sf"/>
</dbReference>
<proteinExistence type="predicted"/>
<protein>
    <submittedName>
        <fullName evidence="2">DNA-binding ribbon-helix-helix protein</fullName>
    </submittedName>
</protein>
<comment type="caution">
    <text evidence="2">The sequence shown here is derived from an EMBL/GenBank/DDBJ whole genome shotgun (WGS) entry which is preliminary data.</text>
</comment>
<dbReference type="Pfam" id="PF13467">
    <property type="entry name" value="RHH_4"/>
    <property type="match status" value="1"/>
</dbReference>
<evidence type="ECO:0000259" key="1">
    <source>
        <dbReference type="Pfam" id="PF13467"/>
    </source>
</evidence>
<dbReference type="RefSeq" id="WP_246512699.1">
    <property type="nucleotide sequence ID" value="NZ_JAGINO010000001.1"/>
</dbReference>
<dbReference type="Gene3D" id="1.10.3990.20">
    <property type="entry name" value="protein bp1543"/>
    <property type="match status" value="1"/>
</dbReference>
<sequence length="95" mass="11065">MLVHKKTFDMSDAIDLNALMAWPTVVSRTIPLPDRRMRLRLEKAIWSGLDDIARKERRPVQDLCREVDAMRPSTTPLTSAIRSYVLDYYRQSEAD</sequence>
<dbReference type="InterPro" id="IPR027373">
    <property type="entry name" value="RHH_dom"/>
</dbReference>
<dbReference type="GO" id="GO:0003677">
    <property type="term" value="F:DNA binding"/>
    <property type="evidence" value="ECO:0007669"/>
    <property type="project" value="UniProtKB-KW"/>
</dbReference>